<dbReference type="PANTHER" id="PTHR23023">
    <property type="entry name" value="DIMETHYLANILINE MONOOXYGENASE"/>
    <property type="match status" value="1"/>
</dbReference>
<keyword evidence="7" id="KW-1185">Reference proteome</keyword>
<evidence type="ECO:0000256" key="5">
    <source>
        <dbReference type="ARBA" id="ARBA00023002"/>
    </source>
</evidence>
<evidence type="ECO:0000313" key="7">
    <source>
        <dbReference type="Proteomes" id="UP000011777"/>
    </source>
</evidence>
<dbReference type="OrthoDB" id="66881at2759"/>
<dbReference type="Gene3D" id="3.50.50.60">
    <property type="entry name" value="FAD/NAD(P)-binding domain"/>
    <property type="match status" value="2"/>
</dbReference>
<accession>M3J1Z5</accession>
<dbReference type="Pfam" id="PF00743">
    <property type="entry name" value="FMO-like"/>
    <property type="match status" value="1"/>
</dbReference>
<gene>
    <name evidence="6" type="ORF">G210_3900</name>
</gene>
<dbReference type="InterPro" id="IPR036188">
    <property type="entry name" value="FAD/NAD-bd_sf"/>
</dbReference>
<name>M3J1Z5_CANMX</name>
<dbReference type="GO" id="GO:0050661">
    <property type="term" value="F:NADP binding"/>
    <property type="evidence" value="ECO:0007669"/>
    <property type="project" value="InterPro"/>
</dbReference>
<dbReference type="InterPro" id="IPR000960">
    <property type="entry name" value="Flavin_mOase"/>
</dbReference>
<dbReference type="GO" id="GO:0050660">
    <property type="term" value="F:flavin adenine dinucleotide binding"/>
    <property type="evidence" value="ECO:0007669"/>
    <property type="project" value="InterPro"/>
</dbReference>
<dbReference type="EMBL" id="AOGT01002293">
    <property type="protein sequence ID" value="EMG45888.1"/>
    <property type="molecule type" value="Genomic_DNA"/>
</dbReference>
<evidence type="ECO:0000256" key="4">
    <source>
        <dbReference type="ARBA" id="ARBA00022857"/>
    </source>
</evidence>
<dbReference type="AlphaFoldDB" id="M3J1Z5"/>
<evidence type="ECO:0000256" key="3">
    <source>
        <dbReference type="ARBA" id="ARBA00022827"/>
    </source>
</evidence>
<dbReference type="STRING" id="1245528.M3J1Z5"/>
<evidence type="ECO:0000313" key="6">
    <source>
        <dbReference type="EMBL" id="EMG45888.1"/>
    </source>
</evidence>
<dbReference type="OMA" id="LYQHVVW"/>
<organism evidence="6 7">
    <name type="scientific">Candida maltosa (strain Xu316)</name>
    <name type="common">Yeast</name>
    <dbReference type="NCBI Taxonomy" id="1245528"/>
    <lineage>
        <taxon>Eukaryota</taxon>
        <taxon>Fungi</taxon>
        <taxon>Dikarya</taxon>
        <taxon>Ascomycota</taxon>
        <taxon>Saccharomycotina</taxon>
        <taxon>Pichiomycetes</taxon>
        <taxon>Debaryomycetaceae</taxon>
        <taxon>Candida/Lodderomyces clade</taxon>
        <taxon>Candida</taxon>
    </lineage>
</organism>
<sequence length="412" mass="46541">MTKIAIIGSGPSGIITLDSLLKEGFTDITVFERRNEVGGTWNLYPPEKINFEDLSTGKIPVDPIPDTLPAKVKHTNTQRFLDSATYSYLETNVSAHSMQFSQPFPTESISKHGKDSVFKHYTQIKQYLEDLTDTKYVTLGTSVEKVSKTNDGKWRLVLRKFGDEFDYIYEEVFDKVVVASGHFDVPFIPEIPGLSEFANSNFAIHSKQFRSRDDFKDKTVIVVGASISAMDGVRDLLKVAKKVISSQKATSGPHVYFGTEAFDHPDIDKRGQIVKIEKNTFYFDDGTNVNADALLLATGFLYHYPFLDQVPELLELIFSAEDPSLAFVGHNTPGLTFKLFQWQAVLVARVFSGKGKLPSAIRTDPTIHPDFKGYYEELRECSNGGLPEWDQSWEDAFYSGHLKRRQYWIDNP</sequence>
<protein>
    <submittedName>
        <fullName evidence="6">Flavin-containing monooxygenase, putative</fullName>
    </submittedName>
</protein>
<proteinExistence type="inferred from homology"/>
<dbReference type="SUPFAM" id="SSF51905">
    <property type="entry name" value="FAD/NAD(P)-binding domain"/>
    <property type="match status" value="2"/>
</dbReference>
<comment type="caution">
    <text evidence="6">The sequence shown here is derived from an EMBL/GenBank/DDBJ whole genome shotgun (WGS) entry which is preliminary data.</text>
</comment>
<keyword evidence="4" id="KW-0521">NADP</keyword>
<dbReference type="InterPro" id="IPR050346">
    <property type="entry name" value="FMO-like"/>
</dbReference>
<keyword evidence="6" id="KW-0503">Monooxygenase</keyword>
<dbReference type="HOGENOM" id="CLU_006909_5_3_1"/>
<evidence type="ECO:0000256" key="1">
    <source>
        <dbReference type="ARBA" id="ARBA00009183"/>
    </source>
</evidence>
<dbReference type="InterPro" id="IPR020946">
    <property type="entry name" value="Flavin_mOase-like"/>
</dbReference>
<dbReference type="Proteomes" id="UP000011777">
    <property type="component" value="Unassembled WGS sequence"/>
</dbReference>
<keyword evidence="3" id="KW-0274">FAD</keyword>
<dbReference type="Pfam" id="PF13450">
    <property type="entry name" value="NAD_binding_8"/>
    <property type="match status" value="1"/>
</dbReference>
<evidence type="ECO:0000256" key="2">
    <source>
        <dbReference type="ARBA" id="ARBA00022630"/>
    </source>
</evidence>
<comment type="similarity">
    <text evidence="1">Belongs to the FMO family.</text>
</comment>
<dbReference type="eggNOG" id="KOG1399">
    <property type="taxonomic scope" value="Eukaryota"/>
</dbReference>
<reference evidence="6 7" key="1">
    <citation type="submission" date="2013-02" db="EMBL/GenBank/DDBJ databases">
        <title>Genome sequence of Candida maltosa Xu316, a potential industrial strain for xylitol and ethanol production.</title>
        <authorList>
            <person name="Yu J."/>
            <person name="Wang Q."/>
            <person name="Geng X."/>
            <person name="Bao W."/>
            <person name="He P."/>
            <person name="Cai J."/>
        </authorList>
    </citation>
    <scope>NUCLEOTIDE SEQUENCE [LARGE SCALE GENOMIC DNA]</scope>
    <source>
        <strain evidence="7">Xu316</strain>
    </source>
</reference>
<keyword evidence="2" id="KW-0285">Flavoprotein</keyword>
<dbReference type="PRINTS" id="PR00419">
    <property type="entry name" value="ADXRDTASE"/>
</dbReference>
<dbReference type="PIRSF" id="PIRSF000332">
    <property type="entry name" value="FMO"/>
    <property type="match status" value="1"/>
</dbReference>
<dbReference type="GO" id="GO:0004499">
    <property type="term" value="F:N,N-dimethylaniline monooxygenase activity"/>
    <property type="evidence" value="ECO:0007669"/>
    <property type="project" value="InterPro"/>
</dbReference>
<keyword evidence="5" id="KW-0560">Oxidoreductase</keyword>